<proteinExistence type="predicted"/>
<organism evidence="1 2">
    <name type="scientific">Vibrio olivae</name>
    <dbReference type="NCBI Taxonomy" id="1243002"/>
    <lineage>
        <taxon>Bacteria</taxon>
        <taxon>Pseudomonadati</taxon>
        <taxon>Pseudomonadota</taxon>
        <taxon>Gammaproteobacteria</taxon>
        <taxon>Vibrionales</taxon>
        <taxon>Vibrionaceae</taxon>
        <taxon>Vibrio</taxon>
    </lineage>
</organism>
<evidence type="ECO:0000313" key="1">
    <source>
        <dbReference type="EMBL" id="MFB9137829.1"/>
    </source>
</evidence>
<keyword evidence="2" id="KW-1185">Reference proteome</keyword>
<reference evidence="1 2" key="1">
    <citation type="submission" date="2024-09" db="EMBL/GenBank/DDBJ databases">
        <authorList>
            <person name="Sun Q."/>
            <person name="Mori K."/>
        </authorList>
    </citation>
    <scope>NUCLEOTIDE SEQUENCE [LARGE SCALE GENOMIC DNA]</scope>
    <source>
        <strain evidence="1 2">CECT 8064</strain>
    </source>
</reference>
<sequence>QLMKFSFGKQWYNIKTARDIKQTSDYWLMTNGMTMGFFLGGRDKDESGEDANWYFDRGR</sequence>
<dbReference type="RefSeq" id="WP_390198177.1">
    <property type="nucleotide sequence ID" value="NZ_JBHMEP010000026.1"/>
</dbReference>
<comment type="caution">
    <text evidence="1">The sequence shown here is derived from an EMBL/GenBank/DDBJ whole genome shotgun (WGS) entry which is preliminary data.</text>
</comment>
<evidence type="ECO:0000313" key="2">
    <source>
        <dbReference type="Proteomes" id="UP001589645"/>
    </source>
</evidence>
<dbReference type="EMBL" id="JBHMEP010000026">
    <property type="protein sequence ID" value="MFB9137829.1"/>
    <property type="molecule type" value="Genomic_DNA"/>
</dbReference>
<dbReference type="Proteomes" id="UP001589645">
    <property type="component" value="Unassembled WGS sequence"/>
</dbReference>
<protein>
    <submittedName>
        <fullName evidence="1">Uncharacterized protein</fullName>
    </submittedName>
</protein>
<gene>
    <name evidence="1" type="ORF">ACFFUV_23040</name>
</gene>
<accession>A0ABV5HU87</accession>
<name>A0ABV5HU87_9VIBR</name>
<feature type="non-terminal residue" evidence="1">
    <location>
        <position position="1"/>
    </location>
</feature>